<feature type="binding site" evidence="5">
    <location>
        <position position="106"/>
    </location>
    <ligand>
        <name>substrate</name>
    </ligand>
</feature>
<dbReference type="InterPro" id="IPR036812">
    <property type="entry name" value="NAD(P)_OxRdtase_dom_sf"/>
</dbReference>
<dbReference type="PROSITE" id="PS00062">
    <property type="entry name" value="ALDOKETO_REDUCTASE_2"/>
    <property type="match status" value="1"/>
</dbReference>
<evidence type="ECO:0000256" key="2">
    <source>
        <dbReference type="ARBA" id="ARBA00022857"/>
    </source>
</evidence>
<keyword evidence="2" id="KW-0521">NADP</keyword>
<organism evidence="8 9">
    <name type="scientific">Phytohabitans houttuyneae</name>
    <dbReference type="NCBI Taxonomy" id="1076126"/>
    <lineage>
        <taxon>Bacteria</taxon>
        <taxon>Bacillati</taxon>
        <taxon>Actinomycetota</taxon>
        <taxon>Actinomycetes</taxon>
        <taxon>Micromonosporales</taxon>
        <taxon>Micromonosporaceae</taxon>
    </lineage>
</organism>
<dbReference type="AlphaFoldDB" id="A0A6V8K0U4"/>
<feature type="site" description="Lowers pKa of active site Tyr" evidence="6">
    <location>
        <position position="75"/>
    </location>
</feature>
<reference evidence="8 9" key="1">
    <citation type="submission" date="2020-03" db="EMBL/GenBank/DDBJ databases">
        <title>Whole genome shotgun sequence of Phytohabitans houttuyneae NBRC 108639.</title>
        <authorList>
            <person name="Komaki H."/>
            <person name="Tamura T."/>
        </authorList>
    </citation>
    <scope>NUCLEOTIDE SEQUENCE [LARGE SCALE GENOMIC DNA]</scope>
    <source>
        <strain evidence="8 9">NBRC 108639</strain>
    </source>
</reference>
<dbReference type="PIRSF" id="PIRSF000097">
    <property type="entry name" value="AKR"/>
    <property type="match status" value="1"/>
</dbReference>
<comment type="caution">
    <text evidence="8">The sequence shown here is derived from an EMBL/GenBank/DDBJ whole genome shotgun (WGS) entry which is preliminary data.</text>
</comment>
<dbReference type="FunFam" id="3.20.20.100:FF:000002">
    <property type="entry name" value="2,5-diketo-D-gluconic acid reductase A"/>
    <property type="match status" value="1"/>
</dbReference>
<dbReference type="InterPro" id="IPR018170">
    <property type="entry name" value="Aldo/ket_reductase_CS"/>
</dbReference>
<sequence length="256" mass="28404">MTQPSVSVGDGQAMPLLGFGTWQLPGKQAYEPVRVALETGYRHLDTATMYRNESEVGRALRDSGVARGEVFITTKLPAERAGRERETIEASLKALGIDQLDLWLVHWPPNGSARPQTWREFVAAREAGLTRAIGVSNYSIPQIDDLTQATGVTPSVNQIPYSPALHDAKLLAEHRERGVALEGYSPFRRSDLREPVFAQVAAAHGVTPTQVILRWHLQHEIVVIPKSATPERIRANFDVYGFTLTDEEMSRIDAVR</sequence>
<evidence type="ECO:0000313" key="9">
    <source>
        <dbReference type="Proteomes" id="UP000482800"/>
    </source>
</evidence>
<evidence type="ECO:0000256" key="5">
    <source>
        <dbReference type="PIRSR" id="PIRSR000097-2"/>
    </source>
</evidence>
<evidence type="ECO:0000256" key="6">
    <source>
        <dbReference type="PIRSR" id="PIRSR000097-3"/>
    </source>
</evidence>
<dbReference type="PANTHER" id="PTHR43827:SF3">
    <property type="entry name" value="NADP-DEPENDENT OXIDOREDUCTASE DOMAIN-CONTAINING PROTEIN"/>
    <property type="match status" value="1"/>
</dbReference>
<dbReference type="InterPro" id="IPR020471">
    <property type="entry name" value="AKR"/>
</dbReference>
<protein>
    <submittedName>
        <fullName evidence="8">Oxidoreductase</fullName>
    </submittedName>
</protein>
<dbReference type="InterPro" id="IPR023210">
    <property type="entry name" value="NADP_OxRdtase_dom"/>
</dbReference>
<feature type="domain" description="NADP-dependent oxidoreductase" evidence="7">
    <location>
        <begin position="17"/>
        <end position="255"/>
    </location>
</feature>
<keyword evidence="3" id="KW-0560">Oxidoreductase</keyword>
<dbReference type="Proteomes" id="UP000482800">
    <property type="component" value="Unassembled WGS sequence"/>
</dbReference>
<evidence type="ECO:0000256" key="3">
    <source>
        <dbReference type="ARBA" id="ARBA00023002"/>
    </source>
</evidence>
<dbReference type="CDD" id="cd19071">
    <property type="entry name" value="AKR_AKR1-5-like"/>
    <property type="match status" value="1"/>
</dbReference>
<gene>
    <name evidence="8" type="ORF">Phou_000480</name>
</gene>
<dbReference type="GO" id="GO:0016616">
    <property type="term" value="F:oxidoreductase activity, acting on the CH-OH group of donors, NAD or NADP as acceptor"/>
    <property type="evidence" value="ECO:0007669"/>
    <property type="project" value="UniProtKB-ARBA"/>
</dbReference>
<reference evidence="8 9" key="2">
    <citation type="submission" date="2020-03" db="EMBL/GenBank/DDBJ databases">
        <authorList>
            <person name="Ichikawa N."/>
            <person name="Kimura A."/>
            <person name="Kitahashi Y."/>
            <person name="Uohara A."/>
        </authorList>
    </citation>
    <scope>NUCLEOTIDE SEQUENCE [LARGE SCALE GENOMIC DNA]</scope>
    <source>
        <strain evidence="8 9">NBRC 108639</strain>
    </source>
</reference>
<keyword evidence="9" id="KW-1185">Reference proteome</keyword>
<dbReference type="Pfam" id="PF00248">
    <property type="entry name" value="Aldo_ket_red"/>
    <property type="match status" value="1"/>
</dbReference>
<evidence type="ECO:0000313" key="8">
    <source>
        <dbReference type="EMBL" id="GFJ75868.1"/>
    </source>
</evidence>
<evidence type="ECO:0000259" key="7">
    <source>
        <dbReference type="Pfam" id="PF00248"/>
    </source>
</evidence>
<dbReference type="EMBL" id="BLPF01000001">
    <property type="protein sequence ID" value="GFJ75868.1"/>
    <property type="molecule type" value="Genomic_DNA"/>
</dbReference>
<dbReference type="PRINTS" id="PR00069">
    <property type="entry name" value="ALDKETRDTASE"/>
</dbReference>
<dbReference type="PROSITE" id="PS00798">
    <property type="entry name" value="ALDOKETO_REDUCTASE_1"/>
    <property type="match status" value="1"/>
</dbReference>
<evidence type="ECO:0000256" key="4">
    <source>
        <dbReference type="PIRSR" id="PIRSR000097-1"/>
    </source>
</evidence>
<evidence type="ECO:0000256" key="1">
    <source>
        <dbReference type="ARBA" id="ARBA00007905"/>
    </source>
</evidence>
<dbReference type="SUPFAM" id="SSF51430">
    <property type="entry name" value="NAD(P)-linked oxidoreductase"/>
    <property type="match status" value="1"/>
</dbReference>
<proteinExistence type="inferred from homology"/>
<accession>A0A6V8K0U4</accession>
<dbReference type="PROSITE" id="PS00063">
    <property type="entry name" value="ALDOKETO_REDUCTASE_3"/>
    <property type="match status" value="1"/>
</dbReference>
<dbReference type="RefSeq" id="WP_246273089.1">
    <property type="nucleotide sequence ID" value="NZ_BAABGO010000007.1"/>
</dbReference>
<comment type="similarity">
    <text evidence="1">Belongs to the aldo/keto reductase family.</text>
</comment>
<dbReference type="PANTHER" id="PTHR43827">
    <property type="entry name" value="2,5-DIKETO-D-GLUCONIC ACID REDUCTASE"/>
    <property type="match status" value="1"/>
</dbReference>
<dbReference type="Gene3D" id="3.20.20.100">
    <property type="entry name" value="NADP-dependent oxidoreductase domain"/>
    <property type="match status" value="1"/>
</dbReference>
<name>A0A6V8K0U4_9ACTN</name>
<feature type="active site" description="Proton donor" evidence="4">
    <location>
        <position position="50"/>
    </location>
</feature>